<evidence type="ECO:0000313" key="13">
    <source>
        <dbReference type="Proteomes" id="UP000199328"/>
    </source>
</evidence>
<dbReference type="SMART" id="SM00387">
    <property type="entry name" value="HATPase_c"/>
    <property type="match status" value="1"/>
</dbReference>
<dbReference type="STRING" id="990712.SAMN05216257_101226"/>
<keyword evidence="6" id="KW-0808">Transferase</keyword>
<dbReference type="GO" id="GO:0005886">
    <property type="term" value="C:plasma membrane"/>
    <property type="evidence" value="ECO:0007669"/>
    <property type="project" value="UniProtKB-SubCell"/>
</dbReference>
<evidence type="ECO:0000256" key="6">
    <source>
        <dbReference type="ARBA" id="ARBA00022679"/>
    </source>
</evidence>
<evidence type="ECO:0000256" key="8">
    <source>
        <dbReference type="ARBA" id="ARBA00022777"/>
    </source>
</evidence>
<dbReference type="InterPro" id="IPR004358">
    <property type="entry name" value="Sig_transdc_His_kin-like_C"/>
</dbReference>
<keyword evidence="9" id="KW-0067">ATP-binding</keyword>
<dbReference type="NCBIfam" id="NF033792">
    <property type="entry name" value="ActS_PrrB_HisK"/>
    <property type="match status" value="1"/>
</dbReference>
<evidence type="ECO:0000313" key="12">
    <source>
        <dbReference type="EMBL" id="SDJ99122.1"/>
    </source>
</evidence>
<dbReference type="EC" id="2.7.13.3" evidence="3"/>
<evidence type="ECO:0000256" key="7">
    <source>
        <dbReference type="ARBA" id="ARBA00022741"/>
    </source>
</evidence>
<dbReference type="EMBL" id="FNFV01000001">
    <property type="protein sequence ID" value="SDJ99122.1"/>
    <property type="molecule type" value="Genomic_DNA"/>
</dbReference>
<proteinExistence type="predicted"/>
<accession>A0A1G8Y8H6</accession>
<dbReference type="PANTHER" id="PTHR44936">
    <property type="entry name" value="SENSOR PROTEIN CREC"/>
    <property type="match status" value="1"/>
</dbReference>
<dbReference type="InterPro" id="IPR036890">
    <property type="entry name" value="HATPase_C_sf"/>
</dbReference>
<dbReference type="GO" id="GO:0000155">
    <property type="term" value="F:phosphorelay sensor kinase activity"/>
    <property type="evidence" value="ECO:0007669"/>
    <property type="project" value="InterPro"/>
</dbReference>
<keyword evidence="8 12" id="KW-0418">Kinase</keyword>
<dbReference type="Pfam" id="PF02518">
    <property type="entry name" value="HATPase_c"/>
    <property type="match status" value="1"/>
</dbReference>
<gene>
    <name evidence="12" type="ORF">SAMN05216257_101226</name>
</gene>
<feature type="transmembrane region" description="Helical" evidence="10">
    <location>
        <begin position="131"/>
        <end position="148"/>
    </location>
</feature>
<keyword evidence="10" id="KW-0812">Transmembrane</keyword>
<dbReference type="PRINTS" id="PR00344">
    <property type="entry name" value="BCTRLSENSOR"/>
</dbReference>
<dbReference type="Gene3D" id="1.10.287.130">
    <property type="match status" value="1"/>
</dbReference>
<sequence>MMQDDPDPMALLKAGGQRVRLRTLVILRWIAVAGQLAAILVAARFLGLRLETGLLALAVGASVIVNLVAMALAPRNRRLGEGEAAAMLLFDLVQLAVLLALTGGLNNPFAILILAPVTISAAALRPASTAVLGAVAIVLITIVWRFHLPLVTSGGEVLALPPLLSLGFWSAIVIGIAFLAGYVARVAAEGRAMSQALLATQMALEREQRLTDIGGIVAAAAHELGTPLATIKLASAELAEELAEELGDRPDLAEDVALIREQADRCRDILRSMGEMGKDDRLLRLMPIEAVVQEAARPHERRGREILISARPMPGGRDEQPVLLRRAELIHGLRNLIQNAVDFAESRVWVDIGWSEDTIVIHIADDGPGYPADVLDRIGDPFVRRRTRGGGSGGARAGYEGMGLGLFIAKTLLERTGAVLTFANAADVHAPQHRRGEPCGAVVEVRWPFTAIAAPAGADRAALGSNMPYRAEDAES</sequence>
<evidence type="ECO:0000256" key="3">
    <source>
        <dbReference type="ARBA" id="ARBA00012438"/>
    </source>
</evidence>
<dbReference type="Proteomes" id="UP000199328">
    <property type="component" value="Unassembled WGS sequence"/>
</dbReference>
<feature type="transmembrane region" description="Helical" evidence="10">
    <location>
        <begin position="168"/>
        <end position="188"/>
    </location>
</feature>
<name>A0A1G8Y8H6_9RHOB</name>
<dbReference type="InterPro" id="IPR050980">
    <property type="entry name" value="2C_sensor_his_kinase"/>
</dbReference>
<feature type="transmembrane region" description="Helical" evidence="10">
    <location>
        <begin position="52"/>
        <end position="72"/>
    </location>
</feature>
<protein>
    <recommendedName>
        <fullName evidence="3">histidine kinase</fullName>
        <ecNumber evidence="3">2.7.13.3</ecNumber>
    </recommendedName>
</protein>
<keyword evidence="10" id="KW-1133">Transmembrane helix</keyword>
<dbReference type="NCBIfam" id="NF045988">
    <property type="entry name" value="HisKinRegBRhodob"/>
    <property type="match status" value="1"/>
</dbReference>
<dbReference type="InterPro" id="IPR005467">
    <property type="entry name" value="His_kinase_dom"/>
</dbReference>
<keyword evidence="5" id="KW-0597">Phosphoprotein</keyword>
<dbReference type="InterPro" id="IPR047770">
    <property type="entry name" value="RegB"/>
</dbReference>
<comment type="catalytic activity">
    <reaction evidence="1">
        <text>ATP + protein L-histidine = ADP + protein N-phospho-L-histidine.</text>
        <dbReference type="EC" id="2.7.13.3"/>
    </reaction>
</comment>
<dbReference type="InterPro" id="IPR003661">
    <property type="entry name" value="HisK_dim/P_dom"/>
</dbReference>
<dbReference type="SUPFAM" id="SSF55874">
    <property type="entry name" value="ATPase domain of HSP90 chaperone/DNA topoisomerase II/histidine kinase"/>
    <property type="match status" value="1"/>
</dbReference>
<evidence type="ECO:0000256" key="4">
    <source>
        <dbReference type="ARBA" id="ARBA00022475"/>
    </source>
</evidence>
<evidence type="ECO:0000256" key="5">
    <source>
        <dbReference type="ARBA" id="ARBA00022553"/>
    </source>
</evidence>
<dbReference type="AlphaFoldDB" id="A0A1G8Y8H6"/>
<keyword evidence="13" id="KW-1185">Reference proteome</keyword>
<feature type="transmembrane region" description="Helical" evidence="10">
    <location>
        <begin position="21"/>
        <end position="46"/>
    </location>
</feature>
<feature type="domain" description="Histidine kinase" evidence="11">
    <location>
        <begin position="219"/>
        <end position="451"/>
    </location>
</feature>
<keyword evidence="10" id="KW-0472">Membrane</keyword>
<dbReference type="Pfam" id="PF00512">
    <property type="entry name" value="HisKA"/>
    <property type="match status" value="1"/>
</dbReference>
<dbReference type="Gene3D" id="3.30.565.10">
    <property type="entry name" value="Histidine kinase-like ATPase, C-terminal domain"/>
    <property type="match status" value="1"/>
</dbReference>
<dbReference type="CDD" id="cd00082">
    <property type="entry name" value="HisKA"/>
    <property type="match status" value="1"/>
</dbReference>
<organism evidence="12 13">
    <name type="scientific">Meinhardsimonia xiamenensis</name>
    <dbReference type="NCBI Taxonomy" id="990712"/>
    <lineage>
        <taxon>Bacteria</taxon>
        <taxon>Pseudomonadati</taxon>
        <taxon>Pseudomonadota</taxon>
        <taxon>Alphaproteobacteria</taxon>
        <taxon>Rhodobacterales</taxon>
        <taxon>Paracoccaceae</taxon>
        <taxon>Meinhardsimonia</taxon>
    </lineage>
</organism>
<reference evidence="13" key="1">
    <citation type="submission" date="2016-10" db="EMBL/GenBank/DDBJ databases">
        <authorList>
            <person name="Varghese N."/>
            <person name="Submissions S."/>
        </authorList>
    </citation>
    <scope>NUCLEOTIDE SEQUENCE [LARGE SCALE GENOMIC DNA]</scope>
    <source>
        <strain evidence="13">CGMCC 1.10789</strain>
    </source>
</reference>
<keyword evidence="7" id="KW-0547">Nucleotide-binding</keyword>
<comment type="subcellular location">
    <subcellularLocation>
        <location evidence="2">Cell membrane</location>
        <topology evidence="2">Multi-pass membrane protein</topology>
    </subcellularLocation>
</comment>
<evidence type="ECO:0000256" key="10">
    <source>
        <dbReference type="SAM" id="Phobius"/>
    </source>
</evidence>
<dbReference type="SMART" id="SM00388">
    <property type="entry name" value="HisKA"/>
    <property type="match status" value="1"/>
</dbReference>
<dbReference type="InterPro" id="IPR036097">
    <property type="entry name" value="HisK_dim/P_sf"/>
</dbReference>
<dbReference type="GO" id="GO:0005524">
    <property type="term" value="F:ATP binding"/>
    <property type="evidence" value="ECO:0007669"/>
    <property type="project" value="UniProtKB-KW"/>
</dbReference>
<dbReference type="InterPro" id="IPR003594">
    <property type="entry name" value="HATPase_dom"/>
</dbReference>
<evidence type="ECO:0000256" key="1">
    <source>
        <dbReference type="ARBA" id="ARBA00000085"/>
    </source>
</evidence>
<dbReference type="PANTHER" id="PTHR44936:SF10">
    <property type="entry name" value="SENSOR PROTEIN RSTB"/>
    <property type="match status" value="1"/>
</dbReference>
<keyword evidence="4" id="KW-1003">Cell membrane</keyword>
<evidence type="ECO:0000256" key="9">
    <source>
        <dbReference type="ARBA" id="ARBA00022840"/>
    </source>
</evidence>
<evidence type="ECO:0000256" key="2">
    <source>
        <dbReference type="ARBA" id="ARBA00004651"/>
    </source>
</evidence>
<dbReference type="SUPFAM" id="SSF47384">
    <property type="entry name" value="Homodimeric domain of signal transducing histidine kinase"/>
    <property type="match status" value="1"/>
</dbReference>
<dbReference type="PROSITE" id="PS50109">
    <property type="entry name" value="HIS_KIN"/>
    <property type="match status" value="1"/>
</dbReference>
<evidence type="ECO:0000259" key="11">
    <source>
        <dbReference type="PROSITE" id="PS50109"/>
    </source>
</evidence>